<dbReference type="InterPro" id="IPR009008">
    <property type="entry name" value="Val/Leu/Ile-tRNA-synth_edit"/>
</dbReference>
<dbReference type="Pfam" id="PF09334">
    <property type="entry name" value="tRNA-synt_1g"/>
    <property type="match status" value="1"/>
</dbReference>
<feature type="short sequence motif" description="'KMSKS' region" evidence="9">
    <location>
        <begin position="613"/>
        <end position="617"/>
    </location>
</feature>
<dbReference type="InterPro" id="IPR015413">
    <property type="entry name" value="Methionyl/Leucyl_tRNA_Synth"/>
</dbReference>
<evidence type="ECO:0000313" key="16">
    <source>
        <dbReference type="Proteomes" id="UP000298685"/>
    </source>
</evidence>
<dbReference type="NCBIfam" id="TIGR00396">
    <property type="entry name" value="leuS_bact"/>
    <property type="match status" value="1"/>
</dbReference>
<dbReference type="GO" id="GO:0005524">
    <property type="term" value="F:ATP binding"/>
    <property type="evidence" value="ECO:0007669"/>
    <property type="project" value="UniProtKB-UniRule"/>
</dbReference>
<dbReference type="PROSITE" id="PS00178">
    <property type="entry name" value="AA_TRNA_LIGASE_I"/>
    <property type="match status" value="1"/>
</dbReference>
<evidence type="ECO:0000313" key="15">
    <source>
        <dbReference type="EMBL" id="QCI26077.1"/>
    </source>
</evidence>
<dbReference type="InterPro" id="IPR025709">
    <property type="entry name" value="Leu_tRNA-synth_edit"/>
</dbReference>
<feature type="short sequence motif" description="'HIGH' region" evidence="9">
    <location>
        <begin position="42"/>
        <end position="52"/>
    </location>
</feature>
<gene>
    <name evidence="9 15" type="primary">leuS</name>
    <name evidence="15" type="ORF">D9V78_01480</name>
</gene>
<dbReference type="RefSeq" id="WP_158350726.1">
    <property type="nucleotide sequence ID" value="NZ_CP032999.1"/>
</dbReference>
<dbReference type="Pfam" id="PF08264">
    <property type="entry name" value="Anticodon_1"/>
    <property type="match status" value="1"/>
</dbReference>
<dbReference type="InterPro" id="IPR002302">
    <property type="entry name" value="Leu-tRNA-ligase"/>
</dbReference>
<dbReference type="Pfam" id="PF13603">
    <property type="entry name" value="tRNA-synt_1_2"/>
    <property type="match status" value="1"/>
</dbReference>
<dbReference type="EMBL" id="CP032999">
    <property type="protein sequence ID" value="QCI26077.1"/>
    <property type="molecule type" value="Genomic_DNA"/>
</dbReference>
<dbReference type="GO" id="GO:0002161">
    <property type="term" value="F:aminoacyl-tRNA deacylase activity"/>
    <property type="evidence" value="ECO:0007669"/>
    <property type="project" value="InterPro"/>
</dbReference>
<dbReference type="InterPro" id="IPR001412">
    <property type="entry name" value="aa-tRNA-synth_I_CS"/>
</dbReference>
<evidence type="ECO:0000259" key="11">
    <source>
        <dbReference type="Pfam" id="PF00133"/>
    </source>
</evidence>
<keyword evidence="7 9" id="KW-0030">Aminoacyl-tRNA synthetase</keyword>
<dbReference type="SUPFAM" id="SSF47323">
    <property type="entry name" value="Anticodon-binding domain of a subclass of class I aminoacyl-tRNA synthetases"/>
    <property type="match status" value="1"/>
</dbReference>
<dbReference type="HAMAP" id="MF_00049_B">
    <property type="entry name" value="Leu_tRNA_synth_B"/>
    <property type="match status" value="1"/>
</dbReference>
<dbReference type="InterPro" id="IPR002300">
    <property type="entry name" value="aa-tRNA-synth_Ia"/>
</dbReference>
<feature type="domain" description="Leucyl-tRNA synthetase editing" evidence="14">
    <location>
        <begin position="221"/>
        <end position="398"/>
    </location>
</feature>
<dbReference type="Pfam" id="PF00133">
    <property type="entry name" value="tRNA-synt_1"/>
    <property type="match status" value="2"/>
</dbReference>
<dbReference type="AlphaFoldDB" id="A0A4D6Y8T2"/>
<dbReference type="PANTHER" id="PTHR43740">
    <property type="entry name" value="LEUCYL-TRNA SYNTHETASE"/>
    <property type="match status" value="1"/>
</dbReference>
<feature type="domain" description="Methionyl/Leucyl tRNA synthetase" evidence="13">
    <location>
        <begin position="39"/>
        <end position="182"/>
    </location>
</feature>
<dbReference type="InterPro" id="IPR013155">
    <property type="entry name" value="M/V/L/I-tRNA-synth_anticd-bd"/>
</dbReference>
<evidence type="ECO:0000256" key="1">
    <source>
        <dbReference type="ARBA" id="ARBA00005594"/>
    </source>
</evidence>
<name>A0A4D6Y8T2_9GAMM</name>
<dbReference type="Gene3D" id="1.10.730.10">
    <property type="entry name" value="Isoleucyl-tRNA Synthetase, Domain 1"/>
    <property type="match status" value="1"/>
</dbReference>
<comment type="subcellular location">
    <subcellularLocation>
        <location evidence="9">Cytoplasm</location>
    </subcellularLocation>
</comment>
<evidence type="ECO:0000256" key="8">
    <source>
        <dbReference type="ARBA" id="ARBA00047469"/>
    </source>
</evidence>
<dbReference type="Gene3D" id="3.40.50.620">
    <property type="entry name" value="HUPs"/>
    <property type="match status" value="2"/>
</dbReference>
<dbReference type="FunFam" id="1.10.730.10:FF:000002">
    <property type="entry name" value="Leucine--tRNA ligase"/>
    <property type="match status" value="1"/>
</dbReference>
<dbReference type="Gene3D" id="2.20.28.290">
    <property type="match status" value="1"/>
</dbReference>
<comment type="similarity">
    <text evidence="1 9 10">Belongs to the class-I aminoacyl-tRNA synthetase family.</text>
</comment>
<dbReference type="Proteomes" id="UP000298685">
    <property type="component" value="Chromosome"/>
</dbReference>
<feature type="domain" description="Aminoacyl-tRNA synthetase class Ia" evidence="11">
    <location>
        <begin position="613"/>
        <end position="652"/>
    </location>
</feature>
<evidence type="ECO:0000256" key="4">
    <source>
        <dbReference type="ARBA" id="ARBA00022741"/>
    </source>
</evidence>
<feature type="domain" description="Methionyl/Valyl/Leucyl/Isoleucyl-tRNA synthetase anticodon-binding" evidence="12">
    <location>
        <begin position="691"/>
        <end position="811"/>
    </location>
</feature>
<organism evidence="15 16">
    <name type="scientific">Buchnera aphidicola</name>
    <name type="common">Sarucallis kahawaluokalani</name>
    <dbReference type="NCBI Taxonomy" id="1241878"/>
    <lineage>
        <taxon>Bacteria</taxon>
        <taxon>Pseudomonadati</taxon>
        <taxon>Pseudomonadota</taxon>
        <taxon>Gammaproteobacteria</taxon>
        <taxon>Enterobacterales</taxon>
        <taxon>Erwiniaceae</taxon>
        <taxon>Buchnera</taxon>
    </lineage>
</organism>
<reference evidence="15 16" key="1">
    <citation type="submission" date="2018-10" db="EMBL/GenBank/DDBJ databases">
        <title>Comparative functional genomics of the obligate endosymbiont Buchnera aphidicola.</title>
        <authorList>
            <person name="Chong R.A."/>
        </authorList>
    </citation>
    <scope>NUCLEOTIDE SEQUENCE [LARGE SCALE GENOMIC DNA]</scope>
    <source>
        <strain evidence="15 16">Ska</strain>
    </source>
</reference>
<keyword evidence="4 9" id="KW-0547">Nucleotide-binding</keyword>
<keyword evidence="3 9" id="KW-0436">Ligase</keyword>
<dbReference type="CDD" id="cd00812">
    <property type="entry name" value="LeuRS_core"/>
    <property type="match status" value="1"/>
</dbReference>
<feature type="binding site" evidence="9">
    <location>
        <position position="616"/>
    </location>
    <ligand>
        <name>ATP</name>
        <dbReference type="ChEBI" id="CHEBI:30616"/>
    </ligand>
</feature>
<evidence type="ECO:0000256" key="10">
    <source>
        <dbReference type="RuleBase" id="RU363035"/>
    </source>
</evidence>
<comment type="catalytic activity">
    <reaction evidence="8 9">
        <text>tRNA(Leu) + L-leucine + ATP = L-leucyl-tRNA(Leu) + AMP + diphosphate</text>
        <dbReference type="Rhea" id="RHEA:11688"/>
        <dbReference type="Rhea" id="RHEA-COMP:9613"/>
        <dbReference type="Rhea" id="RHEA-COMP:9622"/>
        <dbReference type="ChEBI" id="CHEBI:30616"/>
        <dbReference type="ChEBI" id="CHEBI:33019"/>
        <dbReference type="ChEBI" id="CHEBI:57427"/>
        <dbReference type="ChEBI" id="CHEBI:78442"/>
        <dbReference type="ChEBI" id="CHEBI:78494"/>
        <dbReference type="ChEBI" id="CHEBI:456215"/>
        <dbReference type="EC" id="6.1.1.4"/>
    </reaction>
</comment>
<evidence type="ECO:0000259" key="14">
    <source>
        <dbReference type="Pfam" id="PF13603"/>
    </source>
</evidence>
<dbReference type="SUPFAM" id="SSF50677">
    <property type="entry name" value="ValRS/IleRS/LeuRS editing domain"/>
    <property type="match status" value="1"/>
</dbReference>
<dbReference type="InterPro" id="IPR014729">
    <property type="entry name" value="Rossmann-like_a/b/a_fold"/>
</dbReference>
<dbReference type="SUPFAM" id="SSF52374">
    <property type="entry name" value="Nucleotidylyl transferase"/>
    <property type="match status" value="1"/>
</dbReference>
<dbReference type="PRINTS" id="PR00985">
    <property type="entry name" value="TRNASYNTHLEU"/>
</dbReference>
<sequence length="850" mass="101055">MKKIYQPKILEPIVQKHWDQNKTFQVTEKINQKKYYCLSMLPYPSGKLHMGHVRNYTISDVIARYQRMLGKNVLHPMGWDAFGLPAEEAAIRNNTIPSQWTFNNIKYMKNQLKKLGFSYDWTREINTCDSKYYHWEQWFFKKLYSLNLVYKKTALINWCKRDKTVLANEQVINGTCWRCQTKITQKVIPQWFIKITEYAETLLQDLKLLKKWPKKIIKMQKNWIGQYSGFKIILNLYNSKKKITTYTTRLDLFFGVTYIAISPLHKLIKKELTSYERKKIIQNNYTLHNNKDKIKYIGKQTSRYAVHPITKKKIPIWITNYVNIEYNINSKICCPAHNRYDWEFAKKYNIKKKYVIFTRKTKKSINTSNPIEELGNLYNSYEFNGLSSPIATKKIFNILKQTIIIENIYIYRLQDWSISRQRYWGTPIPVAYNNKKITLIPDNKLPVLLPPIKTINDLQNINIIYKEWSKTNINDTFAKKETDTFDTFIESSWYHIRYTDPNYPGMINKKAANYWLPVDQYIGGIEHATMHLIYFRFFHKVLYQLKMVNSPEPAKKLLCQGMVLSDTFYYINPKGQKEWIHPKNIIIKKNKLGKIKKIITKDKKEIQYAGMMKMSKSKNNGIDPEEMIKKYGSDTIRLFIMFAAPVQSDIEWNESGVKGMYRFLQKIWNMVYKYINNIYQKQIKKTCIIAEILSIVHKTILKVSEDIHHRQSFNTAISEIMKFTNYINTVFNKTDIKKKEMKNILNTIIKMLHPFTPHITFTLWKILNNNTNIDNESWPKYNKNLIINNNVKFIIQINGKKKDILTIPYDTTQYTILKIIKKDSKISKIIKNQLIKKTIFISNKLINLVI</sequence>
<keyword evidence="5 9" id="KW-0067">ATP-binding</keyword>
<dbReference type="EC" id="6.1.1.4" evidence="9"/>
<evidence type="ECO:0000259" key="13">
    <source>
        <dbReference type="Pfam" id="PF09334"/>
    </source>
</evidence>
<dbReference type="GO" id="GO:0006429">
    <property type="term" value="P:leucyl-tRNA aminoacylation"/>
    <property type="evidence" value="ECO:0007669"/>
    <property type="project" value="UniProtKB-UniRule"/>
</dbReference>
<evidence type="ECO:0000256" key="2">
    <source>
        <dbReference type="ARBA" id="ARBA00022490"/>
    </source>
</evidence>
<keyword evidence="6 9" id="KW-0648">Protein biosynthesis</keyword>
<accession>A0A4D6Y8T2</accession>
<evidence type="ECO:0000256" key="9">
    <source>
        <dbReference type="HAMAP-Rule" id="MF_00049"/>
    </source>
</evidence>
<evidence type="ECO:0000256" key="7">
    <source>
        <dbReference type="ARBA" id="ARBA00023146"/>
    </source>
</evidence>
<dbReference type="CDD" id="cd07958">
    <property type="entry name" value="Anticodon_Ia_Leu_BEm"/>
    <property type="match status" value="1"/>
</dbReference>
<dbReference type="PANTHER" id="PTHR43740:SF2">
    <property type="entry name" value="LEUCINE--TRNA LIGASE, MITOCHONDRIAL"/>
    <property type="match status" value="1"/>
</dbReference>
<evidence type="ECO:0000259" key="12">
    <source>
        <dbReference type="Pfam" id="PF08264"/>
    </source>
</evidence>
<dbReference type="FunFam" id="2.20.28.290:FF:000001">
    <property type="entry name" value="Leucine--tRNA ligase"/>
    <property type="match status" value="1"/>
</dbReference>
<protein>
    <recommendedName>
        <fullName evidence="9">Leucine--tRNA ligase</fullName>
        <ecNumber evidence="9">6.1.1.4</ecNumber>
    </recommendedName>
    <alternativeName>
        <fullName evidence="9">Leucyl-tRNA synthetase</fullName>
        <shortName evidence="9">LeuRS</shortName>
    </alternativeName>
</protein>
<proteinExistence type="inferred from homology"/>
<dbReference type="OrthoDB" id="9810365at2"/>
<evidence type="ECO:0000256" key="5">
    <source>
        <dbReference type="ARBA" id="ARBA00022840"/>
    </source>
</evidence>
<dbReference type="Gene3D" id="3.10.20.590">
    <property type="match status" value="1"/>
</dbReference>
<keyword evidence="2 9" id="KW-0963">Cytoplasm</keyword>
<dbReference type="InterPro" id="IPR009080">
    <property type="entry name" value="tRNAsynth_Ia_anticodon-bd"/>
</dbReference>
<dbReference type="GO" id="GO:0004823">
    <property type="term" value="F:leucine-tRNA ligase activity"/>
    <property type="evidence" value="ECO:0007669"/>
    <property type="project" value="UniProtKB-UniRule"/>
</dbReference>
<feature type="domain" description="Aminoacyl-tRNA synthetase class Ia" evidence="11">
    <location>
        <begin position="410"/>
        <end position="567"/>
    </location>
</feature>
<evidence type="ECO:0000256" key="3">
    <source>
        <dbReference type="ARBA" id="ARBA00022598"/>
    </source>
</evidence>
<evidence type="ECO:0000256" key="6">
    <source>
        <dbReference type="ARBA" id="ARBA00022917"/>
    </source>
</evidence>
<dbReference type="GO" id="GO:0005829">
    <property type="term" value="C:cytosol"/>
    <property type="evidence" value="ECO:0007669"/>
    <property type="project" value="TreeGrafter"/>
</dbReference>